<organism evidence="1 2">
    <name type="scientific">Henriciella mobilis</name>
    <dbReference type="NCBI Taxonomy" id="2305467"/>
    <lineage>
        <taxon>Bacteria</taxon>
        <taxon>Pseudomonadati</taxon>
        <taxon>Pseudomonadota</taxon>
        <taxon>Alphaproteobacteria</taxon>
        <taxon>Hyphomonadales</taxon>
        <taxon>Hyphomonadaceae</taxon>
        <taxon>Henriciella</taxon>
    </lineage>
</organism>
<name>A0A399R7Y8_9PROT</name>
<sequence length="174" mass="18904">MLRQAIVTVSLAGLAATASGEIVSATPDHYTLRHEATSPIAPDKLWERLLMPDSWWHPDHTYSGNAHHLWLNPQAGGVWLESWEGNSVEHGRVLAVMDGRMLRLDAPFGPLQGMGVQVIWTITLEPLEDGAGTRVVFDEVANGSLASGLDQLAPAVDGVKREAIERLTDPSVKN</sequence>
<dbReference type="SUPFAM" id="SSF55961">
    <property type="entry name" value="Bet v1-like"/>
    <property type="match status" value="1"/>
</dbReference>
<accession>A0A399R7Y8</accession>
<dbReference type="RefSeq" id="WP_119377677.1">
    <property type="nucleotide sequence ID" value="NZ_QWFX01000016.1"/>
</dbReference>
<protein>
    <recommendedName>
        <fullName evidence="3">SRPBCC domain-containing protein</fullName>
    </recommendedName>
</protein>
<evidence type="ECO:0000313" key="2">
    <source>
        <dbReference type="Proteomes" id="UP000266385"/>
    </source>
</evidence>
<gene>
    <name evidence="1" type="ORF">D1223_17735</name>
</gene>
<dbReference type="EMBL" id="QWFX01000016">
    <property type="protein sequence ID" value="RIJ26784.1"/>
    <property type="molecule type" value="Genomic_DNA"/>
</dbReference>
<dbReference type="OrthoDB" id="5735475at2"/>
<evidence type="ECO:0000313" key="1">
    <source>
        <dbReference type="EMBL" id="RIJ26784.1"/>
    </source>
</evidence>
<proteinExistence type="predicted"/>
<dbReference type="Proteomes" id="UP000266385">
    <property type="component" value="Unassembled WGS sequence"/>
</dbReference>
<evidence type="ECO:0008006" key="3">
    <source>
        <dbReference type="Google" id="ProtNLM"/>
    </source>
</evidence>
<reference evidence="1 2" key="1">
    <citation type="submission" date="2018-08" db="EMBL/GenBank/DDBJ databases">
        <title>Henriciella mobilis sp. nov., isolated from seawater.</title>
        <authorList>
            <person name="Cheng H."/>
            <person name="Wu Y.-H."/>
            <person name="Xu X.-W."/>
            <person name="Guo L.-L."/>
        </authorList>
    </citation>
    <scope>NUCLEOTIDE SEQUENCE [LARGE SCALE GENOMIC DNA]</scope>
    <source>
        <strain evidence="1 2">JN25</strain>
    </source>
</reference>
<keyword evidence="2" id="KW-1185">Reference proteome</keyword>
<dbReference type="InterPro" id="IPR023393">
    <property type="entry name" value="START-like_dom_sf"/>
</dbReference>
<comment type="caution">
    <text evidence="1">The sequence shown here is derived from an EMBL/GenBank/DDBJ whole genome shotgun (WGS) entry which is preliminary data.</text>
</comment>
<dbReference type="Gene3D" id="3.30.530.20">
    <property type="match status" value="1"/>
</dbReference>
<dbReference type="AlphaFoldDB" id="A0A399R7Y8"/>